<feature type="coiled-coil region" evidence="3">
    <location>
        <begin position="630"/>
        <end position="664"/>
    </location>
</feature>
<keyword evidence="1" id="KW-0378">Hydrolase</keyword>
<name>A0ABQ5FVA8_9ASTR</name>
<dbReference type="Pfam" id="PF00098">
    <property type="entry name" value="zf-CCHC"/>
    <property type="match status" value="1"/>
</dbReference>
<dbReference type="InterPro" id="IPR001584">
    <property type="entry name" value="Integrase_cat-core"/>
</dbReference>
<reference evidence="7" key="1">
    <citation type="journal article" date="2022" name="Int. J. Mol. Sci.">
        <title>Draft Genome of Tanacetum Coccineum: Genomic Comparison of Closely Related Tanacetum-Family Plants.</title>
        <authorList>
            <person name="Yamashiro T."/>
            <person name="Shiraishi A."/>
            <person name="Nakayama K."/>
            <person name="Satake H."/>
        </authorList>
    </citation>
    <scope>NUCLEOTIDE SEQUENCE</scope>
</reference>
<evidence type="ECO:0000256" key="1">
    <source>
        <dbReference type="ARBA" id="ARBA00022670"/>
    </source>
</evidence>
<evidence type="ECO:0000259" key="6">
    <source>
        <dbReference type="PROSITE" id="PS50994"/>
    </source>
</evidence>
<feature type="compositionally biased region" description="Basic and acidic residues" evidence="4">
    <location>
        <begin position="1513"/>
        <end position="1529"/>
    </location>
</feature>
<keyword evidence="1" id="KW-0645">Protease</keyword>
<gene>
    <name evidence="7" type="ORF">Tco_1018791</name>
</gene>
<dbReference type="PANTHER" id="PTHR42648:SF32">
    <property type="entry name" value="RIBONUCLEASE H-LIKE DOMAIN, GAG-PRE-INTEGRASE DOMAIN PROTEIN-RELATED"/>
    <property type="match status" value="1"/>
</dbReference>
<dbReference type="InterPro" id="IPR036397">
    <property type="entry name" value="RNaseH_sf"/>
</dbReference>
<accession>A0ABQ5FVA8</accession>
<keyword evidence="3" id="KW-0175">Coiled coil</keyword>
<dbReference type="Pfam" id="PF00665">
    <property type="entry name" value="rve"/>
    <property type="match status" value="1"/>
</dbReference>
<feature type="region of interest" description="Disordered" evidence="4">
    <location>
        <begin position="446"/>
        <end position="489"/>
    </location>
</feature>
<feature type="region of interest" description="Disordered" evidence="4">
    <location>
        <begin position="1624"/>
        <end position="1659"/>
    </location>
</feature>
<evidence type="ECO:0000313" key="7">
    <source>
        <dbReference type="EMBL" id="GJT67311.1"/>
    </source>
</evidence>
<dbReference type="Gene3D" id="4.10.60.10">
    <property type="entry name" value="Zinc finger, CCHC-type"/>
    <property type="match status" value="1"/>
</dbReference>
<dbReference type="Gene3D" id="3.30.420.10">
    <property type="entry name" value="Ribonuclease H-like superfamily/Ribonuclease H"/>
    <property type="match status" value="1"/>
</dbReference>
<comment type="caution">
    <text evidence="7">The sequence shown here is derived from an EMBL/GenBank/DDBJ whole genome shotgun (WGS) entry which is preliminary data.</text>
</comment>
<feature type="region of interest" description="Disordered" evidence="4">
    <location>
        <begin position="856"/>
        <end position="898"/>
    </location>
</feature>
<dbReference type="EMBL" id="BQNB010017796">
    <property type="protein sequence ID" value="GJT67311.1"/>
    <property type="molecule type" value="Genomic_DNA"/>
</dbReference>
<feature type="compositionally biased region" description="Polar residues" evidence="4">
    <location>
        <begin position="469"/>
        <end position="488"/>
    </location>
</feature>
<dbReference type="PANTHER" id="PTHR42648">
    <property type="entry name" value="TRANSPOSASE, PUTATIVE-RELATED"/>
    <property type="match status" value="1"/>
</dbReference>
<dbReference type="SUPFAM" id="SSF57756">
    <property type="entry name" value="Retrovirus zinc finger-like domains"/>
    <property type="match status" value="1"/>
</dbReference>
<keyword evidence="2" id="KW-0862">Zinc</keyword>
<feature type="region of interest" description="Disordered" evidence="4">
    <location>
        <begin position="797"/>
        <end position="823"/>
    </location>
</feature>
<dbReference type="Pfam" id="PF22936">
    <property type="entry name" value="Pol_BBD"/>
    <property type="match status" value="1"/>
</dbReference>
<feature type="domain" description="Integrase catalytic" evidence="6">
    <location>
        <begin position="1188"/>
        <end position="1354"/>
    </location>
</feature>
<dbReference type="InterPro" id="IPR012337">
    <property type="entry name" value="RNaseH-like_sf"/>
</dbReference>
<feature type="domain" description="CCHC-type" evidence="5">
    <location>
        <begin position="99"/>
        <end position="113"/>
    </location>
</feature>
<dbReference type="InterPro" id="IPR039537">
    <property type="entry name" value="Retrotran_Ty1/copia-like"/>
</dbReference>
<evidence type="ECO:0000256" key="4">
    <source>
        <dbReference type="SAM" id="MobiDB-lite"/>
    </source>
</evidence>
<dbReference type="Proteomes" id="UP001151760">
    <property type="component" value="Unassembled WGS sequence"/>
</dbReference>
<feature type="compositionally biased region" description="Low complexity" evidence="4">
    <location>
        <begin position="886"/>
        <end position="898"/>
    </location>
</feature>
<keyword evidence="2" id="KW-0479">Metal-binding</keyword>
<evidence type="ECO:0000313" key="8">
    <source>
        <dbReference type="Proteomes" id="UP001151760"/>
    </source>
</evidence>
<feature type="region of interest" description="Disordered" evidence="4">
    <location>
        <begin position="1513"/>
        <end position="1533"/>
    </location>
</feature>
<dbReference type="InterPro" id="IPR057670">
    <property type="entry name" value="SH3_retrovirus"/>
</dbReference>
<dbReference type="SMART" id="SM00343">
    <property type="entry name" value="ZnF_C2HC"/>
    <property type="match status" value="2"/>
</dbReference>
<proteinExistence type="predicted"/>
<dbReference type="InterPro" id="IPR001878">
    <property type="entry name" value="Znf_CCHC"/>
</dbReference>
<keyword evidence="2" id="KW-0863">Zinc-finger</keyword>
<evidence type="ECO:0000256" key="2">
    <source>
        <dbReference type="PROSITE-ProRule" id="PRU00047"/>
    </source>
</evidence>
<feature type="compositionally biased region" description="Polar residues" evidence="4">
    <location>
        <begin position="812"/>
        <end position="823"/>
    </location>
</feature>
<feature type="region of interest" description="Disordered" evidence="4">
    <location>
        <begin position="387"/>
        <end position="406"/>
    </location>
</feature>
<dbReference type="InterPro" id="IPR036875">
    <property type="entry name" value="Znf_CCHC_sf"/>
</dbReference>
<dbReference type="Pfam" id="PF25597">
    <property type="entry name" value="SH3_retrovirus"/>
    <property type="match status" value="1"/>
</dbReference>
<feature type="region of interest" description="Disordered" evidence="4">
    <location>
        <begin position="1448"/>
        <end position="1467"/>
    </location>
</feature>
<organism evidence="7 8">
    <name type="scientific">Tanacetum coccineum</name>
    <dbReference type="NCBI Taxonomy" id="301880"/>
    <lineage>
        <taxon>Eukaryota</taxon>
        <taxon>Viridiplantae</taxon>
        <taxon>Streptophyta</taxon>
        <taxon>Embryophyta</taxon>
        <taxon>Tracheophyta</taxon>
        <taxon>Spermatophyta</taxon>
        <taxon>Magnoliopsida</taxon>
        <taxon>eudicotyledons</taxon>
        <taxon>Gunneridae</taxon>
        <taxon>Pentapetalae</taxon>
        <taxon>asterids</taxon>
        <taxon>campanulids</taxon>
        <taxon>Asterales</taxon>
        <taxon>Asteraceae</taxon>
        <taxon>Asteroideae</taxon>
        <taxon>Anthemideae</taxon>
        <taxon>Anthemidinae</taxon>
        <taxon>Tanacetum</taxon>
    </lineage>
</organism>
<evidence type="ECO:0000259" key="5">
    <source>
        <dbReference type="PROSITE" id="PS50158"/>
    </source>
</evidence>
<keyword evidence="8" id="KW-1185">Reference proteome</keyword>
<feature type="compositionally biased region" description="Gly residues" evidence="4">
    <location>
        <begin position="1629"/>
        <end position="1644"/>
    </location>
</feature>
<dbReference type="InterPro" id="IPR054722">
    <property type="entry name" value="PolX-like_BBD"/>
</dbReference>
<sequence>MSYPEQSHSTTFTSASSCPAASSNVIENVLHSFVAESDPQQQITYEDFDQIRKLDLEELDIKWQMAMLSIRINRFEKKAGRKMKFNNKDAARFDKKKVKCYKCSEMGHFARECTGKQLDSKARCSSFKLKELDKSEELKALLSVDSMLNWSDHEGEDVENDVAQVYGMIAGAEDDDAGSATGDATGDVADDVSNAAAEFALMGISSQVHTCPFGCEHLYAELKKEFDNVEVQYKECYIQVQAYKSTLQTLEQQKGWYQSNQLALEERIRILTANLENTTNMLKYTEKLNEQAKLEKLNDKVKLEESNARFDKWKESSKNLVKLINSSMSSRSKFGLGFGDTFGSDEVFDLSAPSIFDSSPKDVAEKPLYDRFVKAVGMHVVPPPITGTFMPPSNKPDLDDTQVTYGSKSNNYFETNSVSNDFVSCDNSDKSSDSETTGFASCVSSVKSSSSKTNEPLASAPSSVDFKTVSETADQQPSSTNDDSSFSFKENVKPPRNLCNKSGINSRSLCKRKSFGSKTCFVCGSKFHLIKDCDFYEKQLELHNKPMWNNVANIPSFVPKAASHEGEDVENGAAQVYGMIAGAEEDAAGSATGNATGDVADDVSNAAAEFALMGISSQVQTCPFGCEHLYAELKKEFDNVEAQYKESYIQVQAYKSTLQTLEQQKGWYQSNQLALEERIRILTANLENTTNMLKYTEKLNEQAKLEKMNDKVQLEETKARFDKWKDSSKNLDKLIHSSMSSRSKFGLGFGETFGSDEEFDPSSLSIFDTTPEDVAEKPLYDRFVKAVGMHAVPPPITGHFMPPSNNPDLDDTQFTYGSKSNNYSETNSVSNDFVSCDNSDKSSDSETTDFASCVSSVKSSSSKTNEPLASAPSSVDFKPVSKTADQQSNSTNDDSSFSFKENVIPPRNLCNKSGINNCDFYEKQLELHNKPMWTNVANIPSFVPKAASVPAGSRNRPTSVPAGSRNRLTYVPAGRPFIAGWKNHENPHKNRDLGIVDSGCSRSMTGNKEKLDDFVKIVGGTVTFGGGDGKITGKGTIRTSKLNFENVYYVEELQNFNLFSVSQICDTKNKVLFTDKECLVLSKEFQLPENSQVVLRVPRRNNLYCFNLSDIKPERDVTCLLAKASLVESTKWHRRMAHVNFKNMNKLAKHGLVNGLPSKLFTNEHNCVACNKGKQHKASYKAITAVSTISAPLQLLHMDLFGPTSIRSIDHKYYSLVVTDDFSRFTWVFFLGTKDETYGILKDFITFIENQLTKKVKAIRCDNGTEFKNSKLIELCGSKGIRRDYSNARTPQQNGVAERKNRTLIEAARTMLADSKLPTMFWTEAVSTACYVLNRVLVTKPHNKTPYELVSGKVPNISHLKPFGCLVTILNTSDHLGKFEGKADEGFIVGYAAHSKAYRVYNLSSKKIEETLNLRYLEDKPNVQGLGHEWYFDLDYLTDSLGYTRFKTNQPAGTQDTNIHAGTQDDSDSECDEQVIVVPSFPSNSFSGPKVHEASQMMESNSDYAEELARLQRQEHEAKDTAKNSDSTRDSLQISTSEASSHYFIRLTINLILSTRHLVVHDSHLFSDFTPRSNSCGVPSRKRLGMKSLNLRADIDSPEFRQRLSKCYARITLRFSYNDKGYDVRNGANGNGGNRGNGNGGNGANGNKRNGENGNGNKNMNHSMNYGGFMPVARECTFQDYIQAIKPQNSFSGN</sequence>
<dbReference type="PROSITE" id="PS50158">
    <property type="entry name" value="ZF_CCHC"/>
    <property type="match status" value="1"/>
</dbReference>
<protein>
    <submittedName>
        <fullName evidence="7">Ribonuclease H-like domain-containing protein</fullName>
    </submittedName>
</protein>
<reference evidence="7" key="2">
    <citation type="submission" date="2022-01" db="EMBL/GenBank/DDBJ databases">
        <authorList>
            <person name="Yamashiro T."/>
            <person name="Shiraishi A."/>
            <person name="Satake H."/>
            <person name="Nakayama K."/>
        </authorList>
    </citation>
    <scope>NUCLEOTIDE SEQUENCE</scope>
</reference>
<evidence type="ECO:0000256" key="3">
    <source>
        <dbReference type="SAM" id="Coils"/>
    </source>
</evidence>
<dbReference type="SUPFAM" id="SSF53098">
    <property type="entry name" value="Ribonuclease H-like"/>
    <property type="match status" value="1"/>
</dbReference>
<feature type="compositionally biased region" description="Polar residues" evidence="4">
    <location>
        <begin position="864"/>
        <end position="873"/>
    </location>
</feature>
<dbReference type="InterPro" id="IPR025724">
    <property type="entry name" value="GAG-pre-integrase_dom"/>
</dbReference>
<feature type="compositionally biased region" description="Polar residues" evidence="4">
    <location>
        <begin position="453"/>
        <end position="462"/>
    </location>
</feature>
<feature type="compositionally biased region" description="Polar residues" evidence="4">
    <location>
        <begin position="1448"/>
        <end position="1461"/>
    </location>
</feature>
<dbReference type="Pfam" id="PF13976">
    <property type="entry name" value="gag_pre-integrs"/>
    <property type="match status" value="1"/>
</dbReference>
<dbReference type="PROSITE" id="PS50994">
    <property type="entry name" value="INTEGRASE"/>
    <property type="match status" value="1"/>
</dbReference>